<dbReference type="PANTHER" id="PTHR42921:SF1">
    <property type="entry name" value="ACETOACETYL-COA SYNTHETASE"/>
    <property type="match status" value="1"/>
</dbReference>
<feature type="domain" description="AMP-dependent synthetase/ligase" evidence="6">
    <location>
        <begin position="141"/>
        <end position="517"/>
    </location>
</feature>
<evidence type="ECO:0000313" key="9">
    <source>
        <dbReference type="Proteomes" id="UP000283128"/>
    </source>
</evidence>
<evidence type="ECO:0000256" key="4">
    <source>
        <dbReference type="ARBA" id="ARBA00022840"/>
    </source>
</evidence>
<feature type="compositionally biased region" description="Polar residues" evidence="5">
    <location>
        <begin position="31"/>
        <end position="40"/>
    </location>
</feature>
<dbReference type="Gene3D" id="3.40.50.12780">
    <property type="entry name" value="N-terminal domain of ligase-like"/>
    <property type="match status" value="1"/>
</dbReference>
<dbReference type="GO" id="GO:0006629">
    <property type="term" value="P:lipid metabolic process"/>
    <property type="evidence" value="ECO:0007669"/>
    <property type="project" value="InterPro"/>
</dbReference>
<dbReference type="EMBL" id="RZYA01000011">
    <property type="protein sequence ID" value="RVU22292.1"/>
    <property type="molecule type" value="Genomic_DNA"/>
</dbReference>
<dbReference type="InterPro" id="IPR042099">
    <property type="entry name" value="ANL_N_sf"/>
</dbReference>
<evidence type="ECO:0000259" key="6">
    <source>
        <dbReference type="Pfam" id="PF00501"/>
    </source>
</evidence>
<evidence type="ECO:0000256" key="1">
    <source>
        <dbReference type="ARBA" id="ARBA00006432"/>
    </source>
</evidence>
<sequence length="715" mass="76290">MAASRGVHTRTRPRPGGVVNPETETETENTDLGTSTSTNPVPDLLWSPSRSTAEGSNVAAFMRRLSTTRGLSFRDGDYTELWRWSTTDLPAFWSAVWEFYGLDAVSGYDDVLADASMPGASWFPGARLNFAERCLAPTGDDDRPALISVTEAGGPTETSWRQLRDEVAAVAAALRAMGVGPGDRVAGYLPNTAHAVIALLASAAVGAVWTVCSPDFGTTGVLARLQQVGPTVLFAADGYFYAGKEFDRRPEVAEIMDGLPTVRHLVAIGHLSASSTASPWSRRTDAVQHAWSELLAHQAELSFADVPAGHPLWVLWSSGTTGVPKGIVQSHGGIVVELLKALGLGADLRSEDRYFFHTSTSWMVWNFMVGGLLHGATLVLYDGSPTHPDVNGVWKVAERTRATMVGVGAAYLVAAEKADAHPAAAVDLSALRSVLQTGSALPGSTWRWVYERLHPDVWLQSICGGTDICSVLAGGSPLLPVRTGRIQCPALGVALAAWDPAGRPLVGEQGELVVTAPLPSMPLHFVDDPGNRRYLASYFDVYPGVWRHGDWVTVGPDLSVVVAGRSDSTLNRMGVRMGSADIYAVVEQLPQIADSVVIGAELPDGDYVMALFVVLAEGAVLDDALRGSIAVAIKGELSPRHVPDVVDAIAAVPRTLTGKKLEVPVKRIIQGARAADVSAEGAVTHPEMLVWFEDFAAGLGGRRRYRRQEVRPGAH</sequence>
<evidence type="ECO:0000256" key="5">
    <source>
        <dbReference type="SAM" id="MobiDB-lite"/>
    </source>
</evidence>
<evidence type="ECO:0000313" key="8">
    <source>
        <dbReference type="EMBL" id="RVU22292.1"/>
    </source>
</evidence>
<feature type="region of interest" description="Disordered" evidence="5">
    <location>
        <begin position="1"/>
        <end position="51"/>
    </location>
</feature>
<dbReference type="PANTHER" id="PTHR42921">
    <property type="entry name" value="ACETOACETYL-COA SYNTHETASE"/>
    <property type="match status" value="1"/>
</dbReference>
<reference evidence="8 9" key="1">
    <citation type="submission" date="2019-01" db="EMBL/GenBank/DDBJ databases">
        <title>Genome sequences of Streptomyces and Rhizobium isolates collected from root and soil.</title>
        <authorList>
            <person name="Chhettri S."/>
            <person name="Sevigny J.L."/>
            <person name="Sen A."/>
            <person name="Ennis N."/>
            <person name="Tisa L."/>
        </authorList>
    </citation>
    <scope>NUCLEOTIDE SEQUENCE [LARGE SCALE GENOMIC DNA]</scope>
    <source>
        <strain evidence="8 9">San01</strain>
    </source>
</reference>
<keyword evidence="4" id="KW-0067">ATP-binding</keyword>
<dbReference type="Pfam" id="PF00501">
    <property type="entry name" value="AMP-binding"/>
    <property type="match status" value="1"/>
</dbReference>
<accession>A0A437PJ29</accession>
<keyword evidence="9" id="KW-1185">Reference proteome</keyword>
<dbReference type="GO" id="GO:0030729">
    <property type="term" value="F:acetoacetate-CoA ligase activity"/>
    <property type="evidence" value="ECO:0007669"/>
    <property type="project" value="UniProtKB-EC"/>
</dbReference>
<keyword evidence="2 8" id="KW-0436">Ligase</keyword>
<dbReference type="NCBIfam" id="TIGR01217">
    <property type="entry name" value="ac_ac_CoA_syn"/>
    <property type="match status" value="1"/>
</dbReference>
<dbReference type="Pfam" id="PF16177">
    <property type="entry name" value="ACAS_N"/>
    <property type="match status" value="1"/>
</dbReference>
<dbReference type="GO" id="GO:0005524">
    <property type="term" value="F:ATP binding"/>
    <property type="evidence" value="ECO:0007669"/>
    <property type="project" value="UniProtKB-KW"/>
</dbReference>
<dbReference type="Gene3D" id="3.30.300.30">
    <property type="match status" value="1"/>
</dbReference>
<dbReference type="PROSITE" id="PS00455">
    <property type="entry name" value="AMP_BINDING"/>
    <property type="match status" value="1"/>
</dbReference>
<dbReference type="InterPro" id="IPR020845">
    <property type="entry name" value="AMP-binding_CS"/>
</dbReference>
<dbReference type="InterPro" id="IPR005914">
    <property type="entry name" value="Acac_CoA_synth"/>
</dbReference>
<gene>
    <name evidence="8" type="ORF">EOT10_22885</name>
</gene>
<feature type="domain" description="Acetyl-coenzyme A synthetase N-terminal" evidence="7">
    <location>
        <begin position="78"/>
        <end position="134"/>
    </location>
</feature>
<dbReference type="Proteomes" id="UP000283128">
    <property type="component" value="Unassembled WGS sequence"/>
</dbReference>
<dbReference type="InterPro" id="IPR000873">
    <property type="entry name" value="AMP-dep_synth/lig_dom"/>
</dbReference>
<evidence type="ECO:0000256" key="3">
    <source>
        <dbReference type="ARBA" id="ARBA00022741"/>
    </source>
</evidence>
<keyword evidence="3" id="KW-0547">Nucleotide-binding</keyword>
<dbReference type="EC" id="6.2.1.16" evidence="8"/>
<dbReference type="NCBIfam" id="NF002937">
    <property type="entry name" value="PRK03584.1"/>
    <property type="match status" value="1"/>
</dbReference>
<dbReference type="OrthoDB" id="9803968at2"/>
<comment type="similarity">
    <text evidence="1">Belongs to the ATP-dependent AMP-binding enzyme family.</text>
</comment>
<protein>
    <submittedName>
        <fullName evidence="8">Acetoacetate--CoA ligase</fullName>
        <ecNumber evidence="8">6.2.1.16</ecNumber>
    </submittedName>
</protein>
<organism evidence="8 9">
    <name type="scientific">Streptomyces antnestii</name>
    <dbReference type="NCBI Taxonomy" id="2494256"/>
    <lineage>
        <taxon>Bacteria</taxon>
        <taxon>Bacillati</taxon>
        <taxon>Actinomycetota</taxon>
        <taxon>Actinomycetes</taxon>
        <taxon>Kitasatosporales</taxon>
        <taxon>Streptomycetaceae</taxon>
        <taxon>Streptomyces</taxon>
    </lineage>
</organism>
<proteinExistence type="inferred from homology"/>
<comment type="caution">
    <text evidence="8">The sequence shown here is derived from an EMBL/GenBank/DDBJ whole genome shotgun (WGS) entry which is preliminary data.</text>
</comment>
<dbReference type="SUPFAM" id="SSF56801">
    <property type="entry name" value="Acetyl-CoA synthetase-like"/>
    <property type="match status" value="1"/>
</dbReference>
<dbReference type="InterPro" id="IPR045851">
    <property type="entry name" value="AMP-bd_C_sf"/>
</dbReference>
<dbReference type="InterPro" id="IPR032387">
    <property type="entry name" value="ACAS_N"/>
</dbReference>
<evidence type="ECO:0000256" key="2">
    <source>
        <dbReference type="ARBA" id="ARBA00022598"/>
    </source>
</evidence>
<evidence type="ECO:0000259" key="7">
    <source>
        <dbReference type="Pfam" id="PF16177"/>
    </source>
</evidence>
<name>A0A437PJ29_9ACTN</name>
<dbReference type="AlphaFoldDB" id="A0A437PJ29"/>